<sequence>MTSLHYYSALTILWLRLDHLTDYTPICPADTTTFRKFIDKQRVFTFLAYLQDEYDQVRCRILNSDPIPSLREAFAIIQNEESRRDVMFPSILSERLVLVSVPRSERRNQPAHRDFDPYVGSDDKDKLHCDYSHRPRHTRETCWCLHDRPPSRGRGGRSGSTGGRGCNSRAHHSTVVEPPPSGSASMTFSTSEIELLRSIMARLDTSIGASSSFVYSGNFARSATSSEEDSR</sequence>
<evidence type="ECO:0000313" key="2">
    <source>
        <dbReference type="EMBL" id="GFZ11537.1"/>
    </source>
</evidence>
<comment type="caution">
    <text evidence="2">The sequence shown here is derived from an EMBL/GenBank/DDBJ whole genome shotgun (WGS) entry which is preliminary data.</text>
</comment>
<dbReference type="EMBL" id="BJWL01000022">
    <property type="protein sequence ID" value="GFZ11537.1"/>
    <property type="molecule type" value="Genomic_DNA"/>
</dbReference>
<dbReference type="AlphaFoldDB" id="A0A7J0GL43"/>
<organism evidence="2 3">
    <name type="scientific">Actinidia rufa</name>
    <dbReference type="NCBI Taxonomy" id="165716"/>
    <lineage>
        <taxon>Eukaryota</taxon>
        <taxon>Viridiplantae</taxon>
        <taxon>Streptophyta</taxon>
        <taxon>Embryophyta</taxon>
        <taxon>Tracheophyta</taxon>
        <taxon>Spermatophyta</taxon>
        <taxon>Magnoliopsida</taxon>
        <taxon>eudicotyledons</taxon>
        <taxon>Gunneridae</taxon>
        <taxon>Pentapetalae</taxon>
        <taxon>asterids</taxon>
        <taxon>Ericales</taxon>
        <taxon>Actinidiaceae</taxon>
        <taxon>Actinidia</taxon>
    </lineage>
</organism>
<evidence type="ECO:0000313" key="3">
    <source>
        <dbReference type="Proteomes" id="UP000585474"/>
    </source>
</evidence>
<dbReference type="Proteomes" id="UP000585474">
    <property type="component" value="Unassembled WGS sequence"/>
</dbReference>
<evidence type="ECO:0000256" key="1">
    <source>
        <dbReference type="SAM" id="MobiDB-lite"/>
    </source>
</evidence>
<reference evidence="2 3" key="1">
    <citation type="submission" date="2019-07" db="EMBL/GenBank/DDBJ databases">
        <title>De Novo Assembly of kiwifruit Actinidia rufa.</title>
        <authorList>
            <person name="Sugita-Konishi S."/>
            <person name="Sato K."/>
            <person name="Mori E."/>
            <person name="Abe Y."/>
            <person name="Kisaki G."/>
            <person name="Hamano K."/>
            <person name="Suezawa K."/>
            <person name="Otani M."/>
            <person name="Fukuda T."/>
            <person name="Manabe T."/>
            <person name="Gomi K."/>
            <person name="Tabuchi M."/>
            <person name="Akimitsu K."/>
            <person name="Kataoka I."/>
        </authorList>
    </citation>
    <scope>NUCLEOTIDE SEQUENCE [LARGE SCALE GENOMIC DNA]</scope>
    <source>
        <strain evidence="3">cv. Fuchu</strain>
    </source>
</reference>
<feature type="region of interest" description="Disordered" evidence="1">
    <location>
        <begin position="148"/>
        <end position="187"/>
    </location>
</feature>
<dbReference type="PANTHER" id="PTHR34222:SF37">
    <property type="entry name" value="RETROTRANSPOSON GAG DOMAIN-CONTAINING PROTEIN"/>
    <property type="match status" value="1"/>
</dbReference>
<keyword evidence="3" id="KW-1185">Reference proteome</keyword>
<proteinExistence type="predicted"/>
<name>A0A7J0GL43_9ERIC</name>
<dbReference type="PANTHER" id="PTHR34222">
    <property type="entry name" value="GAG_PRE-INTEGRS DOMAIN-CONTAINING PROTEIN"/>
    <property type="match status" value="1"/>
</dbReference>
<feature type="compositionally biased region" description="Gly residues" evidence="1">
    <location>
        <begin position="156"/>
        <end position="165"/>
    </location>
</feature>
<accession>A0A7J0GL43</accession>
<gene>
    <name evidence="2" type="ORF">Acr_22g0009350</name>
</gene>
<dbReference type="OrthoDB" id="1746033at2759"/>
<protein>
    <submittedName>
        <fullName evidence="2">Uncharacterized protein</fullName>
    </submittedName>
</protein>